<keyword evidence="9" id="KW-0206">Cytoskeleton</keyword>
<feature type="compositionally biased region" description="Basic and acidic residues" evidence="13">
    <location>
        <begin position="382"/>
        <end position="392"/>
    </location>
</feature>
<feature type="compositionally biased region" description="Low complexity" evidence="13">
    <location>
        <begin position="638"/>
        <end position="662"/>
    </location>
</feature>
<dbReference type="InterPro" id="IPR051241">
    <property type="entry name" value="DZIP_RILPL"/>
</dbReference>
<dbReference type="GO" id="GO:0008270">
    <property type="term" value="F:zinc ion binding"/>
    <property type="evidence" value="ECO:0007669"/>
    <property type="project" value="UniProtKB-KW"/>
</dbReference>
<feature type="compositionally biased region" description="Polar residues" evidence="13">
    <location>
        <begin position="413"/>
        <end position="428"/>
    </location>
</feature>
<evidence type="ECO:0000256" key="3">
    <source>
        <dbReference type="ARBA" id="ARBA00009131"/>
    </source>
</evidence>
<evidence type="ECO:0000256" key="1">
    <source>
        <dbReference type="ARBA" id="ARBA00004114"/>
    </source>
</evidence>
<feature type="compositionally biased region" description="Pro residues" evidence="13">
    <location>
        <begin position="61"/>
        <end position="77"/>
    </location>
</feature>
<dbReference type="AlphaFoldDB" id="A0A8C4ZQ38"/>
<feature type="compositionally biased region" description="Polar residues" evidence="13">
    <location>
        <begin position="445"/>
        <end position="456"/>
    </location>
</feature>
<evidence type="ECO:0000256" key="6">
    <source>
        <dbReference type="ARBA" id="ARBA00022771"/>
    </source>
</evidence>
<keyword evidence="4" id="KW-0963">Cytoplasm</keyword>
<dbReference type="GO" id="GO:0006607">
    <property type="term" value="P:NLS-bearing protein import into nucleus"/>
    <property type="evidence" value="ECO:0007669"/>
    <property type="project" value="Ensembl"/>
</dbReference>
<feature type="compositionally biased region" description="Low complexity" evidence="13">
    <location>
        <begin position="966"/>
        <end position="976"/>
    </location>
</feature>
<dbReference type="GO" id="GO:0001568">
    <property type="term" value="P:blood vessel development"/>
    <property type="evidence" value="ECO:0007669"/>
    <property type="project" value="Ensembl"/>
</dbReference>
<dbReference type="GO" id="GO:0035082">
    <property type="term" value="P:axoneme assembly"/>
    <property type="evidence" value="ECO:0007669"/>
    <property type="project" value="Ensembl"/>
</dbReference>
<keyword evidence="8 12" id="KW-0175">Coiled coil</keyword>
<keyword evidence="10" id="KW-0966">Cell projection</keyword>
<dbReference type="PROSITE" id="PS00028">
    <property type="entry name" value="ZINC_FINGER_C2H2_1"/>
    <property type="match status" value="1"/>
</dbReference>
<feature type="region of interest" description="Disordered" evidence="13">
    <location>
        <begin position="413"/>
        <end position="456"/>
    </location>
</feature>
<evidence type="ECO:0000256" key="2">
    <source>
        <dbReference type="ARBA" id="ARBA00004120"/>
    </source>
</evidence>
<feature type="compositionally biased region" description="Basic and acidic residues" evidence="13">
    <location>
        <begin position="625"/>
        <end position="635"/>
    </location>
</feature>
<feature type="compositionally biased region" description="Basic and acidic residues" evidence="13">
    <location>
        <begin position="828"/>
        <end position="847"/>
    </location>
</feature>
<evidence type="ECO:0000256" key="4">
    <source>
        <dbReference type="ARBA" id="ARBA00022490"/>
    </source>
</evidence>
<dbReference type="SMART" id="SM00355">
    <property type="entry name" value="ZnF_C2H2"/>
    <property type="match status" value="1"/>
</dbReference>
<name>A0A8C4ZQ38_GADMO</name>
<protein>
    <submittedName>
        <fullName evidence="15">DAZ interacting zinc finger protein 1</fullName>
    </submittedName>
</protein>
<evidence type="ECO:0000256" key="9">
    <source>
        <dbReference type="ARBA" id="ARBA00023212"/>
    </source>
</evidence>
<evidence type="ECO:0000256" key="7">
    <source>
        <dbReference type="ARBA" id="ARBA00022833"/>
    </source>
</evidence>
<dbReference type="Proteomes" id="UP000694546">
    <property type="component" value="Chromosome 4"/>
</dbReference>
<dbReference type="OrthoDB" id="515971at2759"/>
<sequence length="982" mass="109685">MPFHDSVYYPYPDPQGTPSPAGVPSLLDSPALLQHHLLSDSSSSAHSHHHHHHPIAMTPSALPPAPAPPAPAPPHLPPFKFRARRESVDWRRVGALDVDRVASELDLDALQQHVTAVAFCSLEGERCPRCRAALDPALAKLFRLAQLTVEWLLHCQAALAEHLRAAEGRLAAAGGERERLAGRHARLEERARALTGELKQRKRVIRTQQSMLAPRCVGSHKCSHCDKSFLNASFLQNHLQRRHPNESEIQSRPDNEKKSQLDVLKEEISSLKEQLVQQQQTLQAKTDQEKEQESLHRDLVRELERFKAEEMTRMDRKIEDSRDGFRREMEFFYTRNFQARIEQEHSQMSRRETASSPVQRPPEREQDAHADAQAHAMQRLEQQLRKQDKKWESRLQEIKGQHESEKNQLLSELSRMQSSVGEQQSRGQRSLEEMERRLQERDRTITSQREQIRNISSQQPVTKIVEVPVIVTATPPEPRHKRIVREEAAPPAPPCHSLDPIQEMSEEDRDSSSVSEKRRPPVVSAESRRPEAAAAATPAPAPERRERLTPAALRRNPSLRRELRPALELALAEKLEDLGLRPGQSGLKSKELSGILSQVVSARESAAREVPQYWRHREEVVRDLEQRLQDRRRGSEPAANGSLRAKARAAAQASQNRPRSSSLPSRVTQVMSGPPAKQSKTPQPTPRTSTVDQPKTLTSRARNPAKAAVPNFRTPPFSSDEDSEEEEDSEDDDEEEDEEDLRRMRGRSQDPRGRSPQASRPQRAPVVLQKTAGRPSPVARQQTPARPALASTPNQQRAPAGNVVKAAAVKAPDSDDDDWSEVSVLQEIDPKRLQSYEDRNGSTDKRPAVKQATVRELAVKVENKLAERGGRRPAGGVNVAPKSTKKTEEEDVVQELLYTDLEESSDWAVSSLEEPGHILALPKSGPKGPPPTRKSLDSSSTSVWGTSTGKGQKSGVTDTAGAGSTLKSSLISLSDFSDSEDI</sequence>
<proteinExistence type="inferred from homology"/>
<dbReference type="InterPro" id="IPR013087">
    <property type="entry name" value="Znf_C2H2_type"/>
</dbReference>
<feature type="region of interest" description="Disordered" evidence="13">
    <location>
        <begin position="918"/>
        <end position="982"/>
    </location>
</feature>
<evidence type="ECO:0000259" key="14">
    <source>
        <dbReference type="PROSITE" id="PS50157"/>
    </source>
</evidence>
<accession>A0A8C4ZQ38</accession>
<dbReference type="GO" id="GO:0005737">
    <property type="term" value="C:cytoplasm"/>
    <property type="evidence" value="ECO:0007669"/>
    <property type="project" value="Ensembl"/>
</dbReference>
<dbReference type="GO" id="GO:0036064">
    <property type="term" value="C:ciliary basal body"/>
    <property type="evidence" value="ECO:0007669"/>
    <property type="project" value="Ensembl"/>
</dbReference>
<dbReference type="GO" id="GO:0097730">
    <property type="term" value="C:non-motile cilium"/>
    <property type="evidence" value="ECO:0007669"/>
    <property type="project" value="Ensembl"/>
</dbReference>
<organism evidence="15 16">
    <name type="scientific">Gadus morhua</name>
    <name type="common">Atlantic cod</name>
    <dbReference type="NCBI Taxonomy" id="8049"/>
    <lineage>
        <taxon>Eukaryota</taxon>
        <taxon>Metazoa</taxon>
        <taxon>Chordata</taxon>
        <taxon>Craniata</taxon>
        <taxon>Vertebrata</taxon>
        <taxon>Euteleostomi</taxon>
        <taxon>Actinopterygii</taxon>
        <taxon>Neopterygii</taxon>
        <taxon>Teleostei</taxon>
        <taxon>Neoteleostei</taxon>
        <taxon>Acanthomorphata</taxon>
        <taxon>Zeiogadaria</taxon>
        <taxon>Gadariae</taxon>
        <taxon>Gadiformes</taxon>
        <taxon>Gadoidei</taxon>
        <taxon>Gadidae</taxon>
        <taxon>Gadus</taxon>
    </lineage>
</organism>
<feature type="compositionally biased region" description="Basic and acidic residues" evidence="13">
    <location>
        <begin position="429"/>
        <end position="444"/>
    </location>
</feature>
<keyword evidence="7" id="KW-0862">Zinc</keyword>
<evidence type="ECO:0000256" key="13">
    <source>
        <dbReference type="SAM" id="MobiDB-lite"/>
    </source>
</evidence>
<dbReference type="GO" id="GO:0030510">
    <property type="term" value="P:regulation of BMP signaling pathway"/>
    <property type="evidence" value="ECO:0007669"/>
    <property type="project" value="Ensembl"/>
</dbReference>
<dbReference type="Pfam" id="PF13815">
    <property type="entry name" value="Dzip-like_N"/>
    <property type="match status" value="1"/>
</dbReference>
<dbReference type="GO" id="GO:0001947">
    <property type="term" value="P:heart looping"/>
    <property type="evidence" value="ECO:0007669"/>
    <property type="project" value="Ensembl"/>
</dbReference>
<dbReference type="PROSITE" id="PS50157">
    <property type="entry name" value="ZINC_FINGER_C2H2_2"/>
    <property type="match status" value="1"/>
</dbReference>
<dbReference type="Pfam" id="PF25977">
    <property type="entry name" value="DZIP1"/>
    <property type="match status" value="1"/>
</dbReference>
<evidence type="ECO:0000313" key="15">
    <source>
        <dbReference type="Ensembl" id="ENSGMOP00000018511.2"/>
    </source>
</evidence>
<evidence type="ECO:0000256" key="12">
    <source>
        <dbReference type="SAM" id="Coils"/>
    </source>
</evidence>
<evidence type="ECO:0000256" key="5">
    <source>
        <dbReference type="ARBA" id="ARBA00022723"/>
    </source>
</evidence>
<dbReference type="OMA" id="TWQAFES"/>
<gene>
    <name evidence="15" type="primary">dzip1</name>
</gene>
<dbReference type="InterPro" id="IPR032714">
    <property type="entry name" value="DZIP1_N"/>
</dbReference>
<dbReference type="Ensembl" id="ENSGMOT00000018966.2">
    <property type="protein sequence ID" value="ENSGMOP00000018511.2"/>
    <property type="gene ID" value="ENSGMOG00000017199.2"/>
</dbReference>
<feature type="compositionally biased region" description="Acidic residues" evidence="13">
    <location>
        <begin position="719"/>
        <end position="739"/>
    </location>
</feature>
<evidence type="ECO:0000256" key="11">
    <source>
        <dbReference type="PROSITE-ProRule" id="PRU00042"/>
    </source>
</evidence>
<dbReference type="InterPro" id="IPR058883">
    <property type="entry name" value="DZIP1_dom"/>
</dbReference>
<feature type="compositionally biased region" description="Low complexity" evidence="13">
    <location>
        <begin position="800"/>
        <end position="811"/>
    </location>
</feature>
<feature type="domain" description="C2H2-type" evidence="14">
    <location>
        <begin position="220"/>
        <end position="248"/>
    </location>
</feature>
<feature type="region of interest" description="Disordered" evidence="13">
    <location>
        <begin position="1"/>
        <end position="27"/>
    </location>
</feature>
<comment type="subcellular location">
    <subcellularLocation>
        <location evidence="2">Cytoplasm</location>
        <location evidence="2">Cytoskeleton</location>
        <location evidence="2">Cilium basal body</location>
    </subcellularLocation>
    <subcellularLocation>
        <location evidence="1">Cytoplasm</location>
        <location evidence="1">Cytoskeleton</location>
        <location evidence="1">Microtubule organizing center</location>
        <location evidence="1">Centrosome</location>
        <location evidence="1">Centriole</location>
    </subcellularLocation>
</comment>
<dbReference type="GO" id="GO:0003146">
    <property type="term" value="P:heart jogging"/>
    <property type="evidence" value="ECO:0007669"/>
    <property type="project" value="Ensembl"/>
</dbReference>
<dbReference type="Gene3D" id="3.30.160.60">
    <property type="entry name" value="Classic Zinc Finger"/>
    <property type="match status" value="1"/>
</dbReference>
<feature type="compositionally biased region" description="Basic and acidic residues" evidence="13">
    <location>
        <begin position="343"/>
        <end position="353"/>
    </location>
</feature>
<feature type="compositionally biased region" description="Basic and acidic residues" evidence="13">
    <location>
        <begin position="740"/>
        <end position="753"/>
    </location>
</feature>
<feature type="compositionally biased region" description="Polar residues" evidence="13">
    <location>
        <begin position="678"/>
        <end position="701"/>
    </location>
</feature>
<feature type="coiled-coil region" evidence="12">
    <location>
        <begin position="254"/>
        <end position="309"/>
    </location>
</feature>
<evidence type="ECO:0000256" key="10">
    <source>
        <dbReference type="ARBA" id="ARBA00023273"/>
    </source>
</evidence>
<comment type="similarity">
    <text evidence="3">Belongs to the DZIP C2H2-type zinc-finger protein family.</text>
</comment>
<feature type="region of interest" description="Disordered" evidence="13">
    <location>
        <begin position="625"/>
        <end position="852"/>
    </location>
</feature>
<keyword evidence="6 11" id="KW-0863">Zinc-finger</keyword>
<feature type="region of interest" description="Disordered" evidence="13">
    <location>
        <begin position="477"/>
        <end position="554"/>
    </location>
</feature>
<reference evidence="15" key="1">
    <citation type="submission" date="2025-08" db="UniProtKB">
        <authorList>
            <consortium name="Ensembl"/>
        </authorList>
    </citation>
    <scope>IDENTIFICATION</scope>
</reference>
<dbReference type="GO" id="GO:0005634">
    <property type="term" value="C:nucleus"/>
    <property type="evidence" value="ECO:0007669"/>
    <property type="project" value="Ensembl"/>
</dbReference>
<feature type="region of interest" description="Disordered" evidence="13">
    <location>
        <begin position="864"/>
        <end position="891"/>
    </location>
</feature>
<dbReference type="GO" id="GO:0031290">
    <property type="term" value="P:retinal ganglion cell axon guidance"/>
    <property type="evidence" value="ECO:0007669"/>
    <property type="project" value="Ensembl"/>
</dbReference>
<feature type="coiled-coil region" evidence="12">
    <location>
        <begin position="177"/>
        <end position="204"/>
    </location>
</feature>
<dbReference type="GO" id="GO:0021984">
    <property type="term" value="P:adenohypophysis development"/>
    <property type="evidence" value="ECO:0007669"/>
    <property type="project" value="Ensembl"/>
</dbReference>
<dbReference type="PANTHER" id="PTHR21502">
    <property type="entry name" value="ZINC FINGER PROTEIN DZIP1"/>
    <property type="match status" value="1"/>
</dbReference>
<evidence type="ECO:0000256" key="8">
    <source>
        <dbReference type="ARBA" id="ARBA00023054"/>
    </source>
</evidence>
<keyword evidence="16" id="KW-1185">Reference proteome</keyword>
<dbReference type="GO" id="GO:0008589">
    <property type="term" value="P:regulation of smoothened signaling pathway"/>
    <property type="evidence" value="ECO:0007669"/>
    <property type="project" value="Ensembl"/>
</dbReference>
<keyword evidence="5" id="KW-0479">Metal-binding</keyword>
<dbReference type="PANTHER" id="PTHR21502:SF5">
    <property type="entry name" value="CILIUM ASSEMBLY PROTEIN DZIP1"/>
    <property type="match status" value="1"/>
</dbReference>
<feature type="compositionally biased region" description="Low complexity" evidence="13">
    <location>
        <begin position="937"/>
        <end position="951"/>
    </location>
</feature>
<reference evidence="15" key="2">
    <citation type="submission" date="2025-09" db="UniProtKB">
        <authorList>
            <consortium name="Ensembl"/>
        </authorList>
    </citation>
    <scope>IDENTIFICATION</scope>
</reference>
<dbReference type="GeneTree" id="ENSGT00940000156862"/>
<feature type="region of interest" description="Disordered" evidence="13">
    <location>
        <begin position="343"/>
        <end position="392"/>
    </location>
</feature>
<feature type="region of interest" description="Disordered" evidence="13">
    <location>
        <begin position="40"/>
        <end position="78"/>
    </location>
</feature>
<evidence type="ECO:0000313" key="16">
    <source>
        <dbReference type="Proteomes" id="UP000694546"/>
    </source>
</evidence>
<feature type="compositionally biased region" description="Basic and acidic residues" evidence="13">
    <location>
        <begin position="361"/>
        <end position="372"/>
    </location>
</feature>